<dbReference type="EMBL" id="JACMSC010000009">
    <property type="protein sequence ID" value="KAG6506776.1"/>
    <property type="molecule type" value="Genomic_DNA"/>
</dbReference>
<organism evidence="2 3">
    <name type="scientific">Zingiber officinale</name>
    <name type="common">Ginger</name>
    <name type="synonym">Amomum zingiber</name>
    <dbReference type="NCBI Taxonomy" id="94328"/>
    <lineage>
        <taxon>Eukaryota</taxon>
        <taxon>Viridiplantae</taxon>
        <taxon>Streptophyta</taxon>
        <taxon>Embryophyta</taxon>
        <taxon>Tracheophyta</taxon>
        <taxon>Spermatophyta</taxon>
        <taxon>Magnoliopsida</taxon>
        <taxon>Liliopsida</taxon>
        <taxon>Zingiberales</taxon>
        <taxon>Zingiberaceae</taxon>
        <taxon>Zingiber</taxon>
    </lineage>
</organism>
<dbReference type="AlphaFoldDB" id="A0A8J5GIK0"/>
<dbReference type="PROSITE" id="PS50206">
    <property type="entry name" value="RHODANESE_3"/>
    <property type="match status" value="1"/>
</dbReference>
<accession>A0A8J5GIK0</accession>
<evidence type="ECO:0000313" key="3">
    <source>
        <dbReference type="Proteomes" id="UP000734854"/>
    </source>
</evidence>
<reference evidence="2 3" key="1">
    <citation type="submission" date="2020-08" db="EMBL/GenBank/DDBJ databases">
        <title>Plant Genome Project.</title>
        <authorList>
            <person name="Zhang R.-G."/>
        </authorList>
    </citation>
    <scope>NUCLEOTIDE SEQUENCE [LARGE SCALE GENOMIC DNA]</scope>
    <source>
        <tissue evidence="2">Rhizome</tissue>
    </source>
</reference>
<dbReference type="Gene3D" id="3.40.250.10">
    <property type="entry name" value="Rhodanese-like domain"/>
    <property type="match status" value="1"/>
</dbReference>
<evidence type="ECO:0000259" key="1">
    <source>
        <dbReference type="PROSITE" id="PS50206"/>
    </source>
</evidence>
<dbReference type="InterPro" id="IPR020936">
    <property type="entry name" value="TrhO"/>
</dbReference>
<name>A0A8J5GIK0_ZINOF</name>
<dbReference type="PANTHER" id="PTHR43268:SF6">
    <property type="entry name" value="THIOSULFATE SULFURTRANSFERASE_RHODANESE-LIKE DOMAIN-CONTAINING PROTEIN 2"/>
    <property type="match status" value="1"/>
</dbReference>
<dbReference type="InterPro" id="IPR036873">
    <property type="entry name" value="Rhodanese-like_dom_sf"/>
</dbReference>
<gene>
    <name evidence="2" type="ORF">ZIOFF_032106</name>
</gene>
<comment type="caution">
    <text evidence="2">The sequence shown here is derived from an EMBL/GenBank/DDBJ whole genome shotgun (WGS) entry which is preliminary data.</text>
</comment>
<dbReference type="SUPFAM" id="SSF52821">
    <property type="entry name" value="Rhodanese/Cell cycle control phosphatase"/>
    <property type="match status" value="1"/>
</dbReference>
<dbReference type="InterPro" id="IPR001763">
    <property type="entry name" value="Rhodanese-like_dom"/>
</dbReference>
<keyword evidence="3" id="KW-1185">Reference proteome</keyword>
<protein>
    <recommendedName>
        <fullName evidence="1">Rhodanese domain-containing protein</fullName>
    </recommendedName>
</protein>
<dbReference type="Proteomes" id="UP000734854">
    <property type="component" value="Unassembled WGS sequence"/>
</dbReference>
<proteinExistence type="predicted"/>
<evidence type="ECO:0000313" key="2">
    <source>
        <dbReference type="EMBL" id="KAG6506776.1"/>
    </source>
</evidence>
<feature type="domain" description="Rhodanese" evidence="1">
    <location>
        <begin position="104"/>
        <end position="193"/>
    </location>
</feature>
<sequence>MLGQTSRLLLCLQINSWSDFQTIPDQVSRSSPGQTSRSILGQVGGKMPSLEKHIAALKSMSLFDAMDGKLHEIGNRDSMNMTVNYRRCIDGTTLIPGTNMDSKVDKQLVLLDARNLYETQIGKFKATNAETLDQELRQYSDLASWIFHHSEKLHDKCILMYCTGGIRCETASAYIRSKGVGFENVFQKFPLENFTSLCKLIILRRFSASIIVYSISELRIACHFQQSLSVSYAKKKKWQGKPSNDVTGR</sequence>
<dbReference type="PANTHER" id="PTHR43268">
    <property type="entry name" value="THIOSULFATE SULFURTRANSFERASE/RHODANESE-LIKE DOMAIN-CONTAINING PROTEIN 2"/>
    <property type="match status" value="1"/>
</dbReference>